<keyword evidence="2" id="KW-1185">Reference proteome</keyword>
<accession>A0A7W8XSX6</accession>
<sequence>MMKIGHGVEVLDLYEWLPGHGETRVEIRMEGAELIVAVTYDDEAIERERKLRFSSVCSFYLQTFPGPTMLGIETGDANPILRGVLVEYPDSEAAAAWRRHFNHSRSVRHYSIAFLAENLLLAVWADSVSVSK</sequence>
<evidence type="ECO:0000313" key="1">
    <source>
        <dbReference type="EMBL" id="MBB5574990.1"/>
    </source>
</evidence>
<gene>
    <name evidence="1" type="ORF">GGD50_003619</name>
</gene>
<name>A0A7W8XSX6_9HYPH</name>
<dbReference type="Proteomes" id="UP000549882">
    <property type="component" value="Unassembled WGS sequence"/>
</dbReference>
<proteinExistence type="predicted"/>
<organism evidence="1 2">
    <name type="scientific">Rhizobium paranaense</name>
    <dbReference type="NCBI Taxonomy" id="1650438"/>
    <lineage>
        <taxon>Bacteria</taxon>
        <taxon>Pseudomonadati</taxon>
        <taxon>Pseudomonadota</taxon>
        <taxon>Alphaproteobacteria</taxon>
        <taxon>Hyphomicrobiales</taxon>
        <taxon>Rhizobiaceae</taxon>
        <taxon>Rhizobium/Agrobacterium group</taxon>
        <taxon>Rhizobium</taxon>
    </lineage>
</organism>
<dbReference type="EMBL" id="JACHBI010000006">
    <property type="protein sequence ID" value="MBB5574990.1"/>
    <property type="molecule type" value="Genomic_DNA"/>
</dbReference>
<evidence type="ECO:0000313" key="2">
    <source>
        <dbReference type="Proteomes" id="UP000549882"/>
    </source>
</evidence>
<dbReference type="RefSeq" id="WP_210318878.1">
    <property type="nucleotide sequence ID" value="NZ_JACHBI010000006.1"/>
</dbReference>
<reference evidence="1 2" key="1">
    <citation type="submission" date="2020-08" db="EMBL/GenBank/DDBJ databases">
        <title>Genomic Encyclopedia of Type Strains, Phase IV (KMG-V): Genome sequencing to study the core and pangenomes of soil and plant-associated prokaryotes.</title>
        <authorList>
            <person name="Whitman W."/>
        </authorList>
    </citation>
    <scope>NUCLEOTIDE SEQUENCE [LARGE SCALE GENOMIC DNA]</scope>
    <source>
        <strain evidence="1 2">SEMIA 4064</strain>
    </source>
</reference>
<comment type="caution">
    <text evidence="1">The sequence shown here is derived from an EMBL/GenBank/DDBJ whole genome shotgun (WGS) entry which is preliminary data.</text>
</comment>
<protein>
    <submittedName>
        <fullName evidence="1">Uncharacterized protein</fullName>
    </submittedName>
</protein>
<dbReference type="AlphaFoldDB" id="A0A7W8XSX6"/>